<protein>
    <submittedName>
        <fullName evidence="2">Uncharacterized protein</fullName>
    </submittedName>
</protein>
<accession>A0AAF0PWS1</accession>
<reference evidence="2" key="1">
    <citation type="submission" date="2023-08" db="EMBL/GenBank/DDBJ databases">
        <title>A de novo genome assembly of Solanum verrucosum Schlechtendal, a Mexican diploid species geographically isolated from the other diploid A-genome species in potato relatives.</title>
        <authorList>
            <person name="Hosaka K."/>
        </authorList>
    </citation>
    <scope>NUCLEOTIDE SEQUENCE</scope>
    <source>
        <tissue evidence="2">Young leaves</tissue>
    </source>
</reference>
<dbReference type="Proteomes" id="UP001234989">
    <property type="component" value="Chromosome 1"/>
</dbReference>
<evidence type="ECO:0000313" key="2">
    <source>
        <dbReference type="EMBL" id="WMV12509.1"/>
    </source>
</evidence>
<dbReference type="PANTHER" id="PTHR46681">
    <property type="entry name" value="KINETOCHORE PROTEIN NDC80 HOMOLOG"/>
    <property type="match status" value="1"/>
</dbReference>
<dbReference type="InterPro" id="IPR055307">
    <property type="entry name" value="NDC80_plants"/>
</dbReference>
<evidence type="ECO:0000256" key="1">
    <source>
        <dbReference type="SAM" id="MobiDB-lite"/>
    </source>
</evidence>
<dbReference type="EMBL" id="CP133612">
    <property type="protein sequence ID" value="WMV12509.1"/>
    <property type="molecule type" value="Genomic_DNA"/>
</dbReference>
<name>A0AAF0PWS1_SOLVR</name>
<sequence length="112" mass="13018">MKKGPSKKNVLENAKSPLEEDVKKFHSMIEQLEGHMMVMEKLLEEKEKGLETKVAAKEMICAENEELKNRVEEQGNNAGDAERMKRDIKNQRNGWEEKAWDLSAARNEYKKL</sequence>
<keyword evidence="3" id="KW-1185">Reference proteome</keyword>
<feature type="region of interest" description="Disordered" evidence="1">
    <location>
        <begin position="71"/>
        <end position="96"/>
    </location>
</feature>
<dbReference type="AlphaFoldDB" id="A0AAF0PWS1"/>
<proteinExistence type="predicted"/>
<dbReference type="PANTHER" id="PTHR46681:SF1">
    <property type="entry name" value="KINETOCHORE PROTEIN NDC80 HOMOLOG"/>
    <property type="match status" value="1"/>
</dbReference>
<gene>
    <name evidence="2" type="ORF">MTR67_005894</name>
</gene>
<evidence type="ECO:0000313" key="3">
    <source>
        <dbReference type="Proteomes" id="UP001234989"/>
    </source>
</evidence>
<organism evidence="2 3">
    <name type="scientific">Solanum verrucosum</name>
    <dbReference type="NCBI Taxonomy" id="315347"/>
    <lineage>
        <taxon>Eukaryota</taxon>
        <taxon>Viridiplantae</taxon>
        <taxon>Streptophyta</taxon>
        <taxon>Embryophyta</taxon>
        <taxon>Tracheophyta</taxon>
        <taxon>Spermatophyta</taxon>
        <taxon>Magnoliopsida</taxon>
        <taxon>eudicotyledons</taxon>
        <taxon>Gunneridae</taxon>
        <taxon>Pentapetalae</taxon>
        <taxon>asterids</taxon>
        <taxon>lamiids</taxon>
        <taxon>Solanales</taxon>
        <taxon>Solanaceae</taxon>
        <taxon>Solanoideae</taxon>
        <taxon>Solaneae</taxon>
        <taxon>Solanum</taxon>
    </lineage>
</organism>
<feature type="compositionally biased region" description="Basic and acidic residues" evidence="1">
    <location>
        <begin position="80"/>
        <end position="96"/>
    </location>
</feature>